<feature type="compositionally biased region" description="Basic residues" evidence="1">
    <location>
        <begin position="51"/>
        <end position="60"/>
    </location>
</feature>
<name>A0A427BAE9_ENSVE</name>
<dbReference type="EMBL" id="AMZH03000112">
    <property type="protein sequence ID" value="RRT85461.1"/>
    <property type="molecule type" value="Genomic_DNA"/>
</dbReference>
<evidence type="ECO:0000256" key="1">
    <source>
        <dbReference type="SAM" id="MobiDB-lite"/>
    </source>
</evidence>
<evidence type="ECO:0000313" key="3">
    <source>
        <dbReference type="Proteomes" id="UP000287651"/>
    </source>
</evidence>
<dbReference type="Proteomes" id="UP000287651">
    <property type="component" value="Unassembled WGS sequence"/>
</dbReference>
<comment type="caution">
    <text evidence="2">The sequence shown here is derived from an EMBL/GenBank/DDBJ whole genome shotgun (WGS) entry which is preliminary data.</text>
</comment>
<organism evidence="2 3">
    <name type="scientific">Ensete ventricosum</name>
    <name type="common">Abyssinian banana</name>
    <name type="synonym">Musa ensete</name>
    <dbReference type="NCBI Taxonomy" id="4639"/>
    <lineage>
        <taxon>Eukaryota</taxon>
        <taxon>Viridiplantae</taxon>
        <taxon>Streptophyta</taxon>
        <taxon>Embryophyta</taxon>
        <taxon>Tracheophyta</taxon>
        <taxon>Spermatophyta</taxon>
        <taxon>Magnoliopsida</taxon>
        <taxon>Liliopsida</taxon>
        <taxon>Zingiberales</taxon>
        <taxon>Musaceae</taxon>
        <taxon>Ensete</taxon>
    </lineage>
</organism>
<accession>A0A427BAE9</accession>
<reference evidence="2 3" key="1">
    <citation type="journal article" date="2014" name="Agronomy (Basel)">
        <title>A Draft Genome Sequence for Ensete ventricosum, the Drought-Tolerant Tree Against Hunger.</title>
        <authorList>
            <person name="Harrison J."/>
            <person name="Moore K.A."/>
            <person name="Paszkiewicz K."/>
            <person name="Jones T."/>
            <person name="Grant M."/>
            <person name="Ambacheew D."/>
            <person name="Muzemil S."/>
            <person name="Studholme D.J."/>
        </authorList>
    </citation>
    <scope>NUCLEOTIDE SEQUENCE [LARGE SCALE GENOMIC DNA]</scope>
</reference>
<feature type="compositionally biased region" description="Low complexity" evidence="1">
    <location>
        <begin position="62"/>
        <end position="75"/>
    </location>
</feature>
<proteinExistence type="predicted"/>
<dbReference type="AlphaFoldDB" id="A0A427BAE9"/>
<gene>
    <name evidence="2" type="ORF">B296_00009289</name>
</gene>
<feature type="region of interest" description="Disordered" evidence="1">
    <location>
        <begin position="46"/>
        <end position="75"/>
    </location>
</feature>
<evidence type="ECO:0000313" key="2">
    <source>
        <dbReference type="EMBL" id="RRT85461.1"/>
    </source>
</evidence>
<sequence length="110" mass="12446">MSSCSQTLLSGRSSTHLPSLALATWWDNYFVRPTEIIIIINISETSGEKATRHKKRKPAAHSRSPSGRRIPSRQSSRPPLLFEFFTVCDLSFVLSRVQTVERPDFVITLT</sequence>
<protein>
    <submittedName>
        <fullName evidence="2">Uncharacterized protein</fullName>
    </submittedName>
</protein>